<organism evidence="6 7">
    <name type="scientific">Sphingobium xenophagum</name>
    <dbReference type="NCBI Taxonomy" id="121428"/>
    <lineage>
        <taxon>Bacteria</taxon>
        <taxon>Pseudomonadati</taxon>
        <taxon>Pseudomonadota</taxon>
        <taxon>Alphaproteobacteria</taxon>
        <taxon>Sphingomonadales</taxon>
        <taxon>Sphingomonadaceae</taxon>
        <taxon>Sphingobium</taxon>
    </lineage>
</organism>
<dbReference type="EMBL" id="BBQY01000001">
    <property type="protein sequence ID" value="GBH28810.1"/>
    <property type="molecule type" value="Genomic_DNA"/>
</dbReference>
<dbReference type="GO" id="GO:0005524">
    <property type="term" value="F:ATP binding"/>
    <property type="evidence" value="ECO:0007669"/>
    <property type="project" value="UniProtKB-KW"/>
</dbReference>
<gene>
    <name evidence="6" type="ORF">MBESOW_P0063</name>
</gene>
<evidence type="ECO:0000259" key="5">
    <source>
        <dbReference type="Pfam" id="PF13087"/>
    </source>
</evidence>
<name>A0A401IWN7_SPHXE</name>
<comment type="caution">
    <text evidence="6">The sequence shown here is derived from an EMBL/GenBank/DDBJ whole genome shotgun (WGS) entry which is preliminary data.</text>
</comment>
<reference evidence="6 7" key="1">
    <citation type="submission" date="2014-12" db="EMBL/GenBank/DDBJ databases">
        <title>Whole genome sequencing of Sphingobium xenophagum OW59.</title>
        <authorList>
            <person name="Ohta Y."/>
            <person name="Nishi S."/>
            <person name="Hatada Y."/>
        </authorList>
    </citation>
    <scope>NUCLEOTIDE SEQUENCE [LARGE SCALE GENOMIC DNA]</scope>
    <source>
        <strain evidence="6 7">OW59</strain>
    </source>
</reference>
<evidence type="ECO:0000256" key="2">
    <source>
        <dbReference type="ARBA" id="ARBA00022801"/>
    </source>
</evidence>
<dbReference type="PANTHER" id="PTHR43788">
    <property type="entry name" value="DNA2/NAM7 HELICASE FAMILY MEMBER"/>
    <property type="match status" value="1"/>
</dbReference>
<feature type="domain" description="DNA2/NAM7 helicase-like C-terminal" evidence="5">
    <location>
        <begin position="17"/>
        <end position="74"/>
    </location>
</feature>
<keyword evidence="4" id="KW-0067">ATP-binding</keyword>
<keyword evidence="3" id="KW-0347">Helicase</keyword>
<keyword evidence="1" id="KW-0547">Nucleotide-binding</keyword>
<dbReference type="PANTHER" id="PTHR43788:SF8">
    <property type="entry name" value="DNA-BINDING PROTEIN SMUBP-2"/>
    <property type="match status" value="1"/>
</dbReference>
<evidence type="ECO:0000256" key="4">
    <source>
        <dbReference type="ARBA" id="ARBA00022840"/>
    </source>
</evidence>
<evidence type="ECO:0000256" key="3">
    <source>
        <dbReference type="ARBA" id="ARBA00022806"/>
    </source>
</evidence>
<dbReference type="Proteomes" id="UP000290975">
    <property type="component" value="Unassembled WGS sequence"/>
</dbReference>
<dbReference type="Pfam" id="PF13087">
    <property type="entry name" value="AAA_12"/>
    <property type="match status" value="1"/>
</dbReference>
<dbReference type="InterPro" id="IPR050534">
    <property type="entry name" value="Coronavir_polyprotein_1ab"/>
</dbReference>
<protein>
    <submittedName>
        <fullName evidence="6">Regulator of nonsense transcripts 1</fullName>
    </submittedName>
</protein>
<evidence type="ECO:0000256" key="1">
    <source>
        <dbReference type="ARBA" id="ARBA00022741"/>
    </source>
</evidence>
<proteinExistence type="predicted"/>
<sequence length="107" mass="11877">MGVKGAARTGRLAEWPDLDVECNTVDAFQGRQADVCIYSVVRSNARMQLGFLKEPPRLNVALSRGKSALIIVGDFVFCRGVTGKNPFRKVAKYFDEHESDCLVDILK</sequence>
<dbReference type="GO" id="GO:0016787">
    <property type="term" value="F:hydrolase activity"/>
    <property type="evidence" value="ECO:0007669"/>
    <property type="project" value="UniProtKB-KW"/>
</dbReference>
<accession>A0A401IWN7</accession>
<dbReference type="CDD" id="cd18808">
    <property type="entry name" value="SF1_C_Upf1"/>
    <property type="match status" value="1"/>
</dbReference>
<keyword evidence="2" id="KW-0378">Hydrolase</keyword>
<dbReference type="InterPro" id="IPR041679">
    <property type="entry name" value="DNA2/NAM7-like_C"/>
</dbReference>
<evidence type="ECO:0000313" key="6">
    <source>
        <dbReference type="EMBL" id="GBH28810.1"/>
    </source>
</evidence>
<dbReference type="AlphaFoldDB" id="A0A401IWN7"/>
<dbReference type="Gene3D" id="3.40.50.300">
    <property type="entry name" value="P-loop containing nucleotide triphosphate hydrolases"/>
    <property type="match status" value="1"/>
</dbReference>
<dbReference type="GO" id="GO:0043139">
    <property type="term" value="F:5'-3' DNA helicase activity"/>
    <property type="evidence" value="ECO:0007669"/>
    <property type="project" value="TreeGrafter"/>
</dbReference>
<dbReference type="InterPro" id="IPR027417">
    <property type="entry name" value="P-loop_NTPase"/>
</dbReference>
<evidence type="ECO:0000313" key="7">
    <source>
        <dbReference type="Proteomes" id="UP000290975"/>
    </source>
</evidence>
<dbReference type="InterPro" id="IPR047187">
    <property type="entry name" value="SF1_C_Upf1"/>
</dbReference>
<keyword evidence="7" id="KW-1185">Reference proteome</keyword>